<dbReference type="InterPro" id="IPR050993">
    <property type="entry name" value="Isochorismatase_domain"/>
</dbReference>
<evidence type="ECO:0000313" key="4">
    <source>
        <dbReference type="Proteomes" id="UP001212841"/>
    </source>
</evidence>
<dbReference type="SUPFAM" id="SSF52499">
    <property type="entry name" value="Isochorismatase-like hydrolases"/>
    <property type="match status" value="1"/>
</dbReference>
<evidence type="ECO:0000259" key="2">
    <source>
        <dbReference type="Pfam" id="PF00857"/>
    </source>
</evidence>
<dbReference type="InterPro" id="IPR000868">
    <property type="entry name" value="Isochorismatase-like_dom"/>
</dbReference>
<name>A0AAD5SIX1_9FUNG</name>
<organism evidence="3 4">
    <name type="scientific">Rhizophlyctis rosea</name>
    <dbReference type="NCBI Taxonomy" id="64517"/>
    <lineage>
        <taxon>Eukaryota</taxon>
        <taxon>Fungi</taxon>
        <taxon>Fungi incertae sedis</taxon>
        <taxon>Chytridiomycota</taxon>
        <taxon>Chytridiomycota incertae sedis</taxon>
        <taxon>Chytridiomycetes</taxon>
        <taxon>Rhizophlyctidales</taxon>
        <taxon>Rhizophlyctidaceae</taxon>
        <taxon>Rhizophlyctis</taxon>
    </lineage>
</organism>
<gene>
    <name evidence="3" type="primary">ISOC1</name>
    <name evidence="3" type="ORF">HK097_009836</name>
</gene>
<comment type="similarity">
    <text evidence="1">Belongs to the isochorismatase family.</text>
</comment>
<proteinExistence type="inferred from homology"/>
<accession>A0AAD5SIX1</accession>
<dbReference type="EMBL" id="JADGJD010000069">
    <property type="protein sequence ID" value="KAJ3055637.1"/>
    <property type="molecule type" value="Genomic_DNA"/>
</dbReference>
<dbReference type="Gene3D" id="3.40.50.850">
    <property type="entry name" value="Isochorismatase-like"/>
    <property type="match status" value="1"/>
</dbReference>
<keyword evidence="4" id="KW-1185">Reference proteome</keyword>
<dbReference type="PANTHER" id="PTHR14119:SF3">
    <property type="entry name" value="ISOCHORISMATASE DOMAIN-CONTAINING PROTEIN 2"/>
    <property type="match status" value="1"/>
</dbReference>
<feature type="domain" description="Isochorismatase-like" evidence="2">
    <location>
        <begin position="23"/>
        <end position="170"/>
    </location>
</feature>
<dbReference type="PANTHER" id="PTHR14119">
    <property type="entry name" value="HYDROLASE"/>
    <property type="match status" value="1"/>
</dbReference>
<dbReference type="AlphaFoldDB" id="A0AAD5SIX1"/>
<sequence>MFATPIARTAVKVALTNPLPASTAFFLCDLQEKFRSHIFGFPHIVNTASKMIAASKVLGVPLVVSEQNPKALGITVLELDTDCSAVLAMKSKFSMWVPEVQSFVKEKGIKSVVLFGIESHVCITQTALELLSQDYDVIVLADGVSSINPQEVKISLQRLRAAGATVTTSDSILFQLLQDATHEKFKAISGLVKEYKEKTAGALKEFEPHF</sequence>
<comment type="caution">
    <text evidence="3">The sequence shown here is derived from an EMBL/GenBank/DDBJ whole genome shotgun (WGS) entry which is preliminary data.</text>
</comment>
<dbReference type="Pfam" id="PF00857">
    <property type="entry name" value="Isochorismatase"/>
    <property type="match status" value="1"/>
</dbReference>
<dbReference type="InterPro" id="IPR036380">
    <property type="entry name" value="Isochorismatase-like_sf"/>
</dbReference>
<reference evidence="3" key="1">
    <citation type="submission" date="2020-05" db="EMBL/GenBank/DDBJ databases">
        <title>Phylogenomic resolution of chytrid fungi.</title>
        <authorList>
            <person name="Stajich J.E."/>
            <person name="Amses K."/>
            <person name="Simmons R."/>
            <person name="Seto K."/>
            <person name="Myers J."/>
            <person name="Bonds A."/>
            <person name="Quandt C.A."/>
            <person name="Barry K."/>
            <person name="Liu P."/>
            <person name="Grigoriev I."/>
            <person name="Longcore J.E."/>
            <person name="James T.Y."/>
        </authorList>
    </citation>
    <scope>NUCLEOTIDE SEQUENCE</scope>
    <source>
        <strain evidence="3">JEL0318</strain>
    </source>
</reference>
<dbReference type="Proteomes" id="UP001212841">
    <property type="component" value="Unassembled WGS sequence"/>
</dbReference>
<evidence type="ECO:0000313" key="3">
    <source>
        <dbReference type="EMBL" id="KAJ3055637.1"/>
    </source>
</evidence>
<protein>
    <submittedName>
        <fullName evidence="3">Isochorismatase domain-containing protein 1</fullName>
    </submittedName>
</protein>
<evidence type="ECO:0000256" key="1">
    <source>
        <dbReference type="ARBA" id="ARBA00006336"/>
    </source>
</evidence>